<dbReference type="GO" id="GO:0030638">
    <property type="term" value="P:polyketide metabolic process"/>
    <property type="evidence" value="ECO:0007669"/>
    <property type="project" value="InterPro"/>
</dbReference>
<dbReference type="SUPFAM" id="SSF54427">
    <property type="entry name" value="NTF2-like"/>
    <property type="match status" value="1"/>
</dbReference>
<accession>A0A5E4YMJ9</accession>
<dbReference type="EMBL" id="CABPSD010000022">
    <property type="protein sequence ID" value="VVE49727.1"/>
    <property type="molecule type" value="Genomic_DNA"/>
</dbReference>
<feature type="signal peptide" evidence="1">
    <location>
        <begin position="1"/>
        <end position="40"/>
    </location>
</feature>
<proteinExistence type="predicted"/>
<dbReference type="AlphaFoldDB" id="A0A5E4YMJ9"/>
<evidence type="ECO:0000256" key="1">
    <source>
        <dbReference type="SAM" id="SignalP"/>
    </source>
</evidence>
<dbReference type="Pfam" id="PF07366">
    <property type="entry name" value="SnoaL"/>
    <property type="match status" value="1"/>
</dbReference>
<reference evidence="2 3" key="1">
    <citation type="submission" date="2019-08" db="EMBL/GenBank/DDBJ databases">
        <authorList>
            <person name="Peeters C."/>
        </authorList>
    </citation>
    <scope>NUCLEOTIDE SEQUENCE [LARGE SCALE GENOMIC DNA]</scope>
    <source>
        <strain evidence="2 3">LMG 31116</strain>
    </source>
</reference>
<feature type="chain" id="PRO_5022798639" evidence="1">
    <location>
        <begin position="41"/>
        <end position="200"/>
    </location>
</feature>
<organism evidence="2 3">
    <name type="scientific">Pandoraea morbifera</name>
    <dbReference type="NCBI Taxonomy" id="2508300"/>
    <lineage>
        <taxon>Bacteria</taxon>
        <taxon>Pseudomonadati</taxon>
        <taxon>Pseudomonadota</taxon>
        <taxon>Betaproteobacteria</taxon>
        <taxon>Burkholderiales</taxon>
        <taxon>Burkholderiaceae</taxon>
        <taxon>Pandoraea</taxon>
    </lineage>
</organism>
<evidence type="ECO:0000313" key="2">
    <source>
        <dbReference type="EMBL" id="VVE49727.1"/>
    </source>
</evidence>
<dbReference type="InterPro" id="IPR032710">
    <property type="entry name" value="NTF2-like_dom_sf"/>
</dbReference>
<dbReference type="PANTHER" id="PTHR38436">
    <property type="entry name" value="POLYKETIDE CYCLASE SNOAL-LIKE DOMAIN"/>
    <property type="match status" value="1"/>
</dbReference>
<dbReference type="InterPro" id="IPR009959">
    <property type="entry name" value="Cyclase_SnoaL-like"/>
</dbReference>
<dbReference type="PANTHER" id="PTHR38436:SF1">
    <property type="entry name" value="ESTER CYCLASE"/>
    <property type="match status" value="1"/>
</dbReference>
<sequence>MSHTKRFASRISAISTISTASAFLGMALLAVAGAAKPASAATIPAEDGLVQPQTLIVDRSLPKKQAEAQIRAARTYDTFWTTGDEAQARAALADTFTDRTLPHGRPQGIAGPLAASKGFHAAVPDVHASVEQMIVAGDRVIAHLRFTGHFTGTFNGVQGKGQPVDFIATDIYRIRDGKITDNWHLEDNLTFLQQLGIVAN</sequence>
<keyword evidence="1" id="KW-0732">Signal</keyword>
<dbReference type="Gene3D" id="3.10.450.50">
    <property type="match status" value="1"/>
</dbReference>
<name>A0A5E4YMJ9_9BURK</name>
<keyword evidence="3" id="KW-1185">Reference proteome</keyword>
<evidence type="ECO:0000313" key="3">
    <source>
        <dbReference type="Proteomes" id="UP000368474"/>
    </source>
</evidence>
<gene>
    <name evidence="2" type="ORF">PMO31116_04576</name>
</gene>
<protein>
    <submittedName>
        <fullName evidence="2">Polyketide cyclase</fullName>
    </submittedName>
</protein>
<dbReference type="Proteomes" id="UP000368474">
    <property type="component" value="Unassembled WGS sequence"/>
</dbReference>